<dbReference type="CDD" id="cd00093">
    <property type="entry name" value="HTH_XRE"/>
    <property type="match status" value="1"/>
</dbReference>
<dbReference type="InterPro" id="IPR010982">
    <property type="entry name" value="Lambda_DNA-bd_dom_sf"/>
</dbReference>
<feature type="domain" description="HTH cro/C1-type" evidence="1">
    <location>
        <begin position="45"/>
        <end position="96"/>
    </location>
</feature>
<dbReference type="GO" id="GO:0003677">
    <property type="term" value="F:DNA binding"/>
    <property type="evidence" value="ECO:0007669"/>
    <property type="project" value="InterPro"/>
</dbReference>
<organism evidence="2 3">
    <name type="scientific">Neotamlana laminarinivorans</name>
    <dbReference type="NCBI Taxonomy" id="2883124"/>
    <lineage>
        <taxon>Bacteria</taxon>
        <taxon>Pseudomonadati</taxon>
        <taxon>Bacteroidota</taxon>
        <taxon>Flavobacteriia</taxon>
        <taxon>Flavobacteriales</taxon>
        <taxon>Flavobacteriaceae</taxon>
        <taxon>Neotamlana</taxon>
    </lineage>
</organism>
<gene>
    <name evidence="2" type="ORF">LG649_15450</name>
</gene>
<dbReference type="SMART" id="SM00530">
    <property type="entry name" value="HTH_XRE"/>
    <property type="match status" value="1"/>
</dbReference>
<keyword evidence="3" id="KW-1185">Reference proteome</keyword>
<evidence type="ECO:0000313" key="3">
    <source>
        <dbReference type="Proteomes" id="UP001139199"/>
    </source>
</evidence>
<dbReference type="Pfam" id="PF01381">
    <property type="entry name" value="HTH_3"/>
    <property type="match status" value="1"/>
</dbReference>
<dbReference type="SUPFAM" id="SSF47413">
    <property type="entry name" value="lambda repressor-like DNA-binding domains"/>
    <property type="match status" value="1"/>
</dbReference>
<evidence type="ECO:0000259" key="1">
    <source>
        <dbReference type="PROSITE" id="PS50943"/>
    </source>
</evidence>
<sequence length="113" mass="12827">MKSIFLPINWLFLHKNHIFNQYNGNDMLEVITIKEVKIKIGEACKALRKSNNLSREDLAEALEVSSTTIQNIENGKNATLDNVLKVANHFGLLQAITKEIDKTITNQNNISLY</sequence>
<reference evidence="2" key="1">
    <citation type="submission" date="2021-10" db="EMBL/GenBank/DDBJ databases">
        <title>Tamlana sargassums sp. nov., and Tamlana laminarinivorans sp. nov., two new bacteria isolated from the brown alga.</title>
        <authorList>
            <person name="Li J."/>
        </authorList>
    </citation>
    <scope>NUCLEOTIDE SEQUENCE</scope>
    <source>
        <strain evidence="2">PT2-4</strain>
    </source>
</reference>
<accession>A0A9X1L699</accession>
<dbReference type="RefSeq" id="WP_226544723.1">
    <property type="nucleotide sequence ID" value="NZ_JAJAPW010000011.1"/>
</dbReference>
<name>A0A9X1L699_9FLAO</name>
<dbReference type="Gene3D" id="1.10.260.40">
    <property type="entry name" value="lambda repressor-like DNA-binding domains"/>
    <property type="match status" value="1"/>
</dbReference>
<dbReference type="Proteomes" id="UP001139199">
    <property type="component" value="Unassembled WGS sequence"/>
</dbReference>
<protein>
    <submittedName>
        <fullName evidence="2">Helix-turn-helix domain-containing protein</fullName>
    </submittedName>
</protein>
<dbReference type="EMBL" id="JAJAPW010000011">
    <property type="protein sequence ID" value="MCB4800246.1"/>
    <property type="molecule type" value="Genomic_DNA"/>
</dbReference>
<dbReference type="PROSITE" id="PS50943">
    <property type="entry name" value="HTH_CROC1"/>
    <property type="match status" value="1"/>
</dbReference>
<dbReference type="InterPro" id="IPR001387">
    <property type="entry name" value="Cro/C1-type_HTH"/>
</dbReference>
<dbReference type="AlphaFoldDB" id="A0A9X1L699"/>
<comment type="caution">
    <text evidence="2">The sequence shown here is derived from an EMBL/GenBank/DDBJ whole genome shotgun (WGS) entry which is preliminary data.</text>
</comment>
<evidence type="ECO:0000313" key="2">
    <source>
        <dbReference type="EMBL" id="MCB4800246.1"/>
    </source>
</evidence>
<proteinExistence type="predicted"/>